<feature type="transmembrane region" description="Helical" evidence="1">
    <location>
        <begin position="29"/>
        <end position="50"/>
    </location>
</feature>
<comment type="caution">
    <text evidence="2">The sequence shown here is derived from an EMBL/GenBank/DDBJ whole genome shotgun (WGS) entry which is preliminary data.</text>
</comment>
<evidence type="ECO:0000313" key="2">
    <source>
        <dbReference type="EMBL" id="GHJ26300.1"/>
    </source>
</evidence>
<reference evidence="2" key="1">
    <citation type="submission" date="2024-05" db="EMBL/GenBank/DDBJ databases">
        <title>Whole genome shotgun sequence of Streptomyces hygroscopicus NBRC 113678.</title>
        <authorList>
            <person name="Komaki H."/>
            <person name="Tamura T."/>
        </authorList>
    </citation>
    <scope>NUCLEOTIDE SEQUENCE</scope>
    <source>
        <strain evidence="2">N11-34</strain>
    </source>
</reference>
<keyword evidence="1" id="KW-0472">Membrane</keyword>
<dbReference type="Proteomes" id="UP001054854">
    <property type="component" value="Unassembled WGS sequence"/>
</dbReference>
<keyword evidence="1" id="KW-1133">Transmembrane helix</keyword>
<proteinExistence type="predicted"/>
<evidence type="ECO:0000256" key="1">
    <source>
        <dbReference type="SAM" id="Phobius"/>
    </source>
</evidence>
<keyword evidence="1" id="KW-0812">Transmembrane</keyword>
<dbReference type="EMBL" id="BNEK01000002">
    <property type="protein sequence ID" value="GHJ26300.1"/>
    <property type="molecule type" value="Genomic_DNA"/>
</dbReference>
<name>A0ABQ3TSI8_STRHY</name>
<sequence>MGLGGCILMIAVGGILTFATDWNANGLNVHLVGLILMAVGIIGTSAYVSVYKRRRVVEPTAVAPPVVEDPEHHPRHHHYYDT</sequence>
<evidence type="ECO:0000313" key="3">
    <source>
        <dbReference type="Proteomes" id="UP001054854"/>
    </source>
</evidence>
<gene>
    <name evidence="2" type="ORF">TPA0910_07330</name>
</gene>
<dbReference type="RefSeq" id="WP_030824990.1">
    <property type="nucleotide sequence ID" value="NZ_BBON01000087.1"/>
</dbReference>
<organism evidence="2 3">
    <name type="scientific">Streptomyces hygroscopicus</name>
    <dbReference type="NCBI Taxonomy" id="1912"/>
    <lineage>
        <taxon>Bacteria</taxon>
        <taxon>Bacillati</taxon>
        <taxon>Actinomycetota</taxon>
        <taxon>Actinomycetes</taxon>
        <taxon>Kitasatosporales</taxon>
        <taxon>Streptomycetaceae</taxon>
        <taxon>Streptomyces</taxon>
        <taxon>Streptomyces violaceusniger group</taxon>
    </lineage>
</organism>
<keyword evidence="3" id="KW-1185">Reference proteome</keyword>
<dbReference type="GeneID" id="89480731"/>
<accession>A0ABQ3TSI8</accession>
<protein>
    <recommendedName>
        <fullName evidence="4">Integral membrane protein</fullName>
    </recommendedName>
</protein>
<evidence type="ECO:0008006" key="4">
    <source>
        <dbReference type="Google" id="ProtNLM"/>
    </source>
</evidence>